<dbReference type="Gene3D" id="1.10.8.10">
    <property type="entry name" value="DNA helicase RuvA subunit, C-terminal domain"/>
    <property type="match status" value="1"/>
</dbReference>
<accession>A4S1H3</accession>
<dbReference type="Proteomes" id="UP000001568">
    <property type="component" value="Chromosome 8"/>
</dbReference>
<dbReference type="EMBL" id="CP000588">
    <property type="protein sequence ID" value="ABO97660.1"/>
    <property type="molecule type" value="Genomic_DNA"/>
</dbReference>
<dbReference type="OMA" id="KEQPRAN"/>
<evidence type="ECO:0000313" key="3">
    <source>
        <dbReference type="Proteomes" id="UP000001568"/>
    </source>
</evidence>
<evidence type="ECO:0000313" key="2">
    <source>
        <dbReference type="EMBL" id="ABO97660.1"/>
    </source>
</evidence>
<dbReference type="Gramene" id="ABO97660">
    <property type="protein sequence ID" value="ABO97660"/>
    <property type="gene ID" value="OSTLU_16474"/>
</dbReference>
<evidence type="ECO:0008006" key="4">
    <source>
        <dbReference type="Google" id="ProtNLM"/>
    </source>
</evidence>
<dbReference type="InterPro" id="IPR052586">
    <property type="entry name" value="ASCC2"/>
</dbReference>
<dbReference type="InterPro" id="IPR009060">
    <property type="entry name" value="UBA-like_sf"/>
</dbReference>
<protein>
    <recommendedName>
        <fullName evidence="4">CUE domain-containing protein</fullName>
    </recommendedName>
</protein>
<reference evidence="2 3" key="1">
    <citation type="journal article" date="2007" name="Proc. Natl. Acad. Sci. U.S.A.">
        <title>The tiny eukaryote Ostreococcus provides genomic insights into the paradox of plankton speciation.</title>
        <authorList>
            <person name="Palenik B."/>
            <person name="Grimwood J."/>
            <person name="Aerts A."/>
            <person name="Rouze P."/>
            <person name="Salamov A."/>
            <person name="Putnam N."/>
            <person name="Dupont C."/>
            <person name="Jorgensen R."/>
            <person name="Derelle E."/>
            <person name="Rombauts S."/>
            <person name="Zhou K."/>
            <person name="Otillar R."/>
            <person name="Merchant S.S."/>
            <person name="Podell S."/>
            <person name="Gaasterland T."/>
            <person name="Napoli C."/>
            <person name="Gendler K."/>
            <person name="Manuell A."/>
            <person name="Tai V."/>
            <person name="Vallon O."/>
            <person name="Piganeau G."/>
            <person name="Jancek S."/>
            <person name="Heijde M."/>
            <person name="Jabbari K."/>
            <person name="Bowler C."/>
            <person name="Lohr M."/>
            <person name="Robbens S."/>
            <person name="Werner G."/>
            <person name="Dubchak I."/>
            <person name="Pazour G.J."/>
            <person name="Ren Q."/>
            <person name="Paulsen I."/>
            <person name="Delwiche C."/>
            <person name="Schmutz J."/>
            <person name="Rokhsar D."/>
            <person name="Van de Peer Y."/>
            <person name="Moreau H."/>
            <person name="Grigoriev I.V."/>
        </authorList>
    </citation>
    <scope>NUCLEOTIDE SEQUENCE [LARGE SCALE GENOMIC DNA]</scope>
    <source>
        <strain evidence="2 3">CCE9901</strain>
    </source>
</reference>
<feature type="compositionally biased region" description="Basic residues" evidence="1">
    <location>
        <begin position="563"/>
        <end position="579"/>
    </location>
</feature>
<keyword evidence="3" id="KW-1185">Reference proteome</keyword>
<dbReference type="CDD" id="cd14364">
    <property type="entry name" value="CUE_ASCC2"/>
    <property type="match status" value="1"/>
</dbReference>
<dbReference type="KEGG" id="olu:OSTLU_16474"/>
<dbReference type="OrthoDB" id="5577209at2759"/>
<dbReference type="SUPFAM" id="SSF46934">
    <property type="entry name" value="UBA-like"/>
    <property type="match status" value="1"/>
</dbReference>
<organism evidence="2 3">
    <name type="scientific">Ostreococcus lucimarinus (strain CCE9901)</name>
    <dbReference type="NCBI Taxonomy" id="436017"/>
    <lineage>
        <taxon>Eukaryota</taxon>
        <taxon>Viridiplantae</taxon>
        <taxon>Chlorophyta</taxon>
        <taxon>Mamiellophyceae</taxon>
        <taxon>Mamiellales</taxon>
        <taxon>Bathycoccaceae</taxon>
        <taxon>Ostreococcus</taxon>
    </lineage>
</organism>
<dbReference type="RefSeq" id="XP_001419367.1">
    <property type="nucleotide sequence ID" value="XM_001419330.1"/>
</dbReference>
<dbReference type="STRING" id="436017.A4S1H3"/>
<feature type="region of interest" description="Disordered" evidence="1">
    <location>
        <begin position="497"/>
        <end position="579"/>
    </location>
</feature>
<dbReference type="GeneID" id="5003472"/>
<feature type="compositionally biased region" description="Polar residues" evidence="1">
    <location>
        <begin position="512"/>
        <end position="532"/>
    </location>
</feature>
<dbReference type="PANTHER" id="PTHR21494">
    <property type="entry name" value="ACTIVATING SIGNAL COINTEGRATOR 1 COMPLEX SUBUNIT 2 ASC-1 COMPLEX SUBUNIT P100"/>
    <property type="match status" value="1"/>
</dbReference>
<dbReference type="GO" id="GO:0043130">
    <property type="term" value="F:ubiquitin binding"/>
    <property type="evidence" value="ECO:0007669"/>
    <property type="project" value="TreeGrafter"/>
</dbReference>
<gene>
    <name evidence="2" type="ORF">OSTLU_16474</name>
</gene>
<dbReference type="HOGENOM" id="CLU_471258_0_0_1"/>
<evidence type="ECO:0000256" key="1">
    <source>
        <dbReference type="SAM" id="MobiDB-lite"/>
    </source>
</evidence>
<name>A4S1H3_OSTLU</name>
<feature type="compositionally biased region" description="Gly residues" evidence="1">
    <location>
        <begin position="540"/>
        <end position="553"/>
    </location>
</feature>
<dbReference type="InterPro" id="IPR041800">
    <property type="entry name" value="ASCC2_CUE"/>
</dbReference>
<proteinExistence type="predicted"/>
<dbReference type="AlphaFoldDB" id="A4S1H3"/>
<dbReference type="eggNOG" id="KOG4501">
    <property type="taxonomic scope" value="Eukaryota"/>
</dbReference>
<dbReference type="PANTHER" id="PTHR21494:SF0">
    <property type="entry name" value="ACTIVATING SIGNAL COINTEGRATOR 1 COMPLEX SUBUNIT 2"/>
    <property type="match status" value="1"/>
</dbReference>
<sequence length="579" mass="62674">MSRASRVAPATVTYISYLPGDDDPLDERATEACQALVDALDSALRKTSEAFWAHVQRNGRGLGRSLDTYLQFKTRPFETRGRGAEPSTSVTEDELGRKVFLTMLRLVNDGARERSCLTLEERRQAVLKHNLIDVPKLIDLTVIYGSDNRDLVHEVLENAVKLLPTLEDDFGRTGLMIEKNLKDMAARVTPAAEANELPPDGLSESLSYFHDVAISLVSLVTVYPEAAEWLRRDGNLTGALEKIRSMVLSSFQSMATCDSDSLDTVRGSLGAAISFLRSADGGGGGGGGGGGDGEPVDAERDKYVGLAPVVVNTIESVRIILPDVGIGFLKACVDHFGPNAESIVQHLFEESLPPDLRSLDRQLGWPPPASKLTWRSRPQPSIPVGKRLNKEADLELSVEDKKRVLKAARNLEYEDEYDDSFDDLPVQVANVTLGTDELEDGDGRKERANASKRVFYVADGKVYHSHKAGAEKIFAHSAEEASTIALAQEKTKRNEIEGLGAGGNKSRFDSAFTPSTSAVPFTPRGLSTSASAKEQPRANGGAGRGGRGSGGRQTRGLTAKDFTHKHHNQKAKAAKKAAL</sequence>